<dbReference type="RefSeq" id="WP_214160127.1">
    <property type="nucleotide sequence ID" value="NZ_JAHBAY010000018.1"/>
</dbReference>
<dbReference type="Pfam" id="PF18130">
    <property type="entry name" value="ATPgrasp_N"/>
    <property type="match status" value="1"/>
</dbReference>
<dbReference type="InterPro" id="IPR040570">
    <property type="entry name" value="LAL_C2"/>
</dbReference>
<proteinExistence type="predicted"/>
<protein>
    <submittedName>
        <fullName evidence="6">ATP-grasp domain-containing protein</fullName>
    </submittedName>
</protein>
<dbReference type="PANTHER" id="PTHR43585:SF2">
    <property type="entry name" value="ATP-GRASP ENZYME FSQD"/>
    <property type="match status" value="1"/>
</dbReference>
<keyword evidence="7" id="KW-1185">Reference proteome</keyword>
<dbReference type="SUPFAM" id="SSF56059">
    <property type="entry name" value="Glutathione synthetase ATP-binding domain-like"/>
    <property type="match status" value="1"/>
</dbReference>
<dbReference type="PROSITE" id="PS50975">
    <property type="entry name" value="ATP_GRASP"/>
    <property type="match status" value="1"/>
</dbReference>
<evidence type="ECO:0000256" key="3">
    <source>
        <dbReference type="ARBA" id="ARBA00022840"/>
    </source>
</evidence>
<evidence type="ECO:0000256" key="1">
    <source>
        <dbReference type="ARBA" id="ARBA00022598"/>
    </source>
</evidence>
<reference evidence="6 7" key="1">
    <citation type="submission" date="2021-05" db="EMBL/GenBank/DDBJ databases">
        <title>Kineosporia and Streptomyces sp. nov. two new marine actinobacteria isolated from Coral.</title>
        <authorList>
            <person name="Buangrab K."/>
            <person name="Sutthacheep M."/>
            <person name="Yeemin T."/>
            <person name="Harunari E."/>
            <person name="Igarashi Y."/>
            <person name="Kanchanasin P."/>
            <person name="Tanasupawat S."/>
            <person name="Phongsopitanun W."/>
        </authorList>
    </citation>
    <scope>NUCLEOTIDE SEQUENCE [LARGE SCALE GENOMIC DNA]</scope>
    <source>
        <strain evidence="6 7">J2-2</strain>
    </source>
</reference>
<keyword evidence="1" id="KW-0436">Ligase</keyword>
<dbReference type="Gene3D" id="3.40.50.20">
    <property type="match status" value="1"/>
</dbReference>
<keyword evidence="3 4" id="KW-0067">ATP-binding</keyword>
<accession>A0ABS5TS31</accession>
<evidence type="ECO:0000313" key="7">
    <source>
        <dbReference type="Proteomes" id="UP001197247"/>
    </source>
</evidence>
<feature type="domain" description="ATP-grasp" evidence="5">
    <location>
        <begin position="108"/>
        <end position="299"/>
    </location>
</feature>
<evidence type="ECO:0000313" key="6">
    <source>
        <dbReference type="EMBL" id="MBT0773589.1"/>
    </source>
</evidence>
<organism evidence="6 7">
    <name type="scientific">Kineosporia corallincola</name>
    <dbReference type="NCBI Taxonomy" id="2835133"/>
    <lineage>
        <taxon>Bacteria</taxon>
        <taxon>Bacillati</taxon>
        <taxon>Actinomycetota</taxon>
        <taxon>Actinomycetes</taxon>
        <taxon>Kineosporiales</taxon>
        <taxon>Kineosporiaceae</taxon>
        <taxon>Kineosporia</taxon>
    </lineage>
</organism>
<sequence length="402" mass="42678">MSEPPTVLVLGGGTRLPRALHRAGVRVIFAGTPDEFTGGHQAVCAEAWLADTVDEDFWVRRATALHQDSPFSRVVSLRERFLSCAARINHALGLGPNSLETVLMLKDKAVMRQVLAANGAGVLARLLETPEDLRFFVQEAGFPVIVKPRDGTGSEGVVVLRGPQDLPGVRARIEDRPGTLLAEEFLNGPEFSVETLSFEGVHQVLEVTEKFVGENLVEAGHLVPARVSAADRDALVEATREFLGRVGLVDGPAHTELILTPAGPRVVESHNRYGGDGINDLVRSVIGADPRDLFARQIAKREPAVVGTGSGAAAVWFVTARPGRVTALEGWDRAAAAPGVTACETMVAVGDLVVPLSGSDDRCGWVMATGATGDEVLSRVRHAVSLIGIRTEPEEAPGLPAC</sequence>
<dbReference type="PANTHER" id="PTHR43585">
    <property type="entry name" value="FUMIPYRROLE BIOSYNTHESIS PROTEIN C"/>
    <property type="match status" value="1"/>
</dbReference>
<dbReference type="InterPro" id="IPR041472">
    <property type="entry name" value="BL00235/CARNS1_N"/>
</dbReference>
<dbReference type="Proteomes" id="UP001197247">
    <property type="component" value="Unassembled WGS sequence"/>
</dbReference>
<dbReference type="EMBL" id="JAHBAY010000018">
    <property type="protein sequence ID" value="MBT0773589.1"/>
    <property type="molecule type" value="Genomic_DNA"/>
</dbReference>
<dbReference type="Pfam" id="PF18603">
    <property type="entry name" value="LAL_C2"/>
    <property type="match status" value="1"/>
</dbReference>
<gene>
    <name evidence="6" type="ORF">KIH74_31890</name>
</gene>
<dbReference type="Pfam" id="PF13535">
    <property type="entry name" value="ATP-grasp_4"/>
    <property type="match status" value="1"/>
</dbReference>
<name>A0ABS5TS31_9ACTN</name>
<evidence type="ECO:0000256" key="2">
    <source>
        <dbReference type="ARBA" id="ARBA00022741"/>
    </source>
</evidence>
<dbReference type="Gene3D" id="3.30.470.20">
    <property type="entry name" value="ATP-grasp fold, B domain"/>
    <property type="match status" value="1"/>
</dbReference>
<comment type="caution">
    <text evidence="6">The sequence shown here is derived from an EMBL/GenBank/DDBJ whole genome shotgun (WGS) entry which is preliminary data.</text>
</comment>
<dbReference type="InterPro" id="IPR052032">
    <property type="entry name" value="ATP-dep_AA_Ligase"/>
</dbReference>
<keyword evidence="2 4" id="KW-0547">Nucleotide-binding</keyword>
<dbReference type="InterPro" id="IPR011761">
    <property type="entry name" value="ATP-grasp"/>
</dbReference>
<evidence type="ECO:0000259" key="5">
    <source>
        <dbReference type="PROSITE" id="PS50975"/>
    </source>
</evidence>
<evidence type="ECO:0000256" key="4">
    <source>
        <dbReference type="PROSITE-ProRule" id="PRU00409"/>
    </source>
</evidence>